<sequence length="331" mass="38433">MKKILLAVLLNLLYWLPKLLFLYPLYTHFSLTNPIFFNNLGYVIGSGFVFYWFYFLVFPRFFSKKKAVSFIIYGLVFLLIVSGVTGYVAKPMPSYNWYNLTINLFINNVYAAFTGCLVRGFLNWYADLVYKKQLEKKNIEMELALLKAQINPHFLFNTLNNIDVLIEKDPKTASVYLKKLSDILRFTLYEGPLAKTELAREVNYIEQYIELQKIRTANPNFVKFKVKGNPDNLFIAPMLFIPYIENAFKHATNKKINNAIEIDITVLDSAVEFTCSNVFNQSDTPAQPYSGLGLDLINSRLKLLYKNHHTLHITQKDHRFTVTLTVNLHDN</sequence>
<keyword evidence="1" id="KW-0472">Membrane</keyword>
<gene>
    <name evidence="3" type="ORF">HDF22_004222</name>
</gene>
<dbReference type="Gene3D" id="3.30.565.10">
    <property type="entry name" value="Histidine kinase-like ATPase, C-terminal domain"/>
    <property type="match status" value="1"/>
</dbReference>
<dbReference type="Proteomes" id="UP000548326">
    <property type="component" value="Unassembled WGS sequence"/>
</dbReference>
<accession>A0A841JG03</accession>
<dbReference type="PANTHER" id="PTHR34220:SF7">
    <property type="entry name" value="SENSOR HISTIDINE KINASE YPDA"/>
    <property type="match status" value="1"/>
</dbReference>
<dbReference type="SUPFAM" id="SSF55874">
    <property type="entry name" value="ATPase domain of HSP90 chaperone/DNA topoisomerase II/histidine kinase"/>
    <property type="match status" value="1"/>
</dbReference>
<evidence type="ECO:0000313" key="3">
    <source>
        <dbReference type="EMBL" id="MBB6130083.1"/>
    </source>
</evidence>
<dbReference type="GO" id="GO:0000155">
    <property type="term" value="F:phosphorelay sensor kinase activity"/>
    <property type="evidence" value="ECO:0007669"/>
    <property type="project" value="InterPro"/>
</dbReference>
<dbReference type="AlphaFoldDB" id="A0A841JG03"/>
<evidence type="ECO:0000256" key="1">
    <source>
        <dbReference type="SAM" id="Phobius"/>
    </source>
</evidence>
<feature type="transmembrane region" description="Helical" evidence="1">
    <location>
        <begin position="70"/>
        <end position="89"/>
    </location>
</feature>
<keyword evidence="1" id="KW-1133">Transmembrane helix</keyword>
<dbReference type="GO" id="GO:0016020">
    <property type="term" value="C:membrane"/>
    <property type="evidence" value="ECO:0007669"/>
    <property type="project" value="InterPro"/>
</dbReference>
<evidence type="ECO:0000259" key="2">
    <source>
        <dbReference type="Pfam" id="PF06580"/>
    </source>
</evidence>
<name>A0A841JG03_9SPHI</name>
<evidence type="ECO:0000313" key="4">
    <source>
        <dbReference type="Proteomes" id="UP000548326"/>
    </source>
</evidence>
<reference evidence="3 4" key="1">
    <citation type="submission" date="2020-08" db="EMBL/GenBank/DDBJ databases">
        <title>Genomic Encyclopedia of Type Strains, Phase IV (KMG-V): Genome sequencing to study the core and pangenomes of soil and plant-associated prokaryotes.</title>
        <authorList>
            <person name="Whitman W."/>
        </authorList>
    </citation>
    <scope>NUCLEOTIDE SEQUENCE [LARGE SCALE GENOMIC DNA]</scope>
    <source>
        <strain evidence="3 4">MP601</strain>
    </source>
</reference>
<dbReference type="InterPro" id="IPR036890">
    <property type="entry name" value="HATPase_C_sf"/>
</dbReference>
<feature type="domain" description="Signal transduction histidine kinase internal region" evidence="2">
    <location>
        <begin position="141"/>
        <end position="217"/>
    </location>
</feature>
<dbReference type="InterPro" id="IPR010559">
    <property type="entry name" value="Sig_transdc_His_kin_internal"/>
</dbReference>
<comment type="caution">
    <text evidence="3">The sequence shown here is derived from an EMBL/GenBank/DDBJ whole genome shotgun (WGS) entry which is preliminary data.</text>
</comment>
<dbReference type="Pfam" id="PF06580">
    <property type="entry name" value="His_kinase"/>
    <property type="match status" value="1"/>
</dbReference>
<organism evidence="3 4">
    <name type="scientific">Mucilaginibacter lappiensis</name>
    <dbReference type="NCBI Taxonomy" id="354630"/>
    <lineage>
        <taxon>Bacteria</taxon>
        <taxon>Pseudomonadati</taxon>
        <taxon>Bacteroidota</taxon>
        <taxon>Sphingobacteriia</taxon>
        <taxon>Sphingobacteriales</taxon>
        <taxon>Sphingobacteriaceae</taxon>
        <taxon>Mucilaginibacter</taxon>
    </lineage>
</organism>
<feature type="transmembrane region" description="Helical" evidence="1">
    <location>
        <begin position="40"/>
        <end position="58"/>
    </location>
</feature>
<feature type="transmembrane region" description="Helical" evidence="1">
    <location>
        <begin position="109"/>
        <end position="130"/>
    </location>
</feature>
<keyword evidence="1" id="KW-0812">Transmembrane</keyword>
<dbReference type="EMBL" id="JACHCA010000013">
    <property type="protein sequence ID" value="MBB6130083.1"/>
    <property type="molecule type" value="Genomic_DNA"/>
</dbReference>
<dbReference type="InterPro" id="IPR050640">
    <property type="entry name" value="Bact_2-comp_sensor_kinase"/>
</dbReference>
<keyword evidence="3" id="KW-0418">Kinase</keyword>
<protein>
    <submittedName>
        <fullName evidence="3">Sensor histidine kinase YesM</fullName>
    </submittedName>
</protein>
<proteinExistence type="predicted"/>
<dbReference type="PANTHER" id="PTHR34220">
    <property type="entry name" value="SENSOR HISTIDINE KINASE YPDA"/>
    <property type="match status" value="1"/>
</dbReference>
<keyword evidence="3" id="KW-0808">Transferase</keyword>